<dbReference type="InterPro" id="IPR005467">
    <property type="entry name" value="His_kinase_dom"/>
</dbReference>
<sequence>MQINLDAIFASALSPYVLLDTDLRMVWANEAYLKVTGRTRERLIGRLMTEEFPAPPDSVSDKMLKGSFRKVIETGRADHLPLIPYPIETEDGTVEDRFWSATHTPILRDDGSVEFILQNTMDVTNLYRGRDGGGLDHLPEQVAMVQRAEAVANQNLALEAMTDFFKSAFDQAPSFMAVLDGPDHVFKIANRTYIDLIGKRDIMGLTVREALPDLEGQGFFDLLDQVYSSGEPVSFKGMPATLQATPEAEPEKFYVDFMFHPLRDVDGGVNGIFVQGHDVTGQKTAEANLAATREKFRTMAQSMPNHVWTADRDGGLNWLNDRIYGYTGAPEGSLYGPDWVNVLHPDDVDGAVADWTDAIQNEVNYESEFRIRAADGSYRWHIVRASPLRSDDGALSGWVGTNTDIEERKTSEEQIERLNATLETRVSRRNRELEELHATLRQSQKMEAIGGLAGGIAHDFNNLLQVITGNLQLVAREIGPDSPVQERLEQATKSVSRGAMLASQLLSFARKQPLSPVPLNLGELLAENTDILGSAVGEGVEIETSVADGLWNTNVDPNNMENALLNLAINARDAMNGQGCLTIELGNAEFDDAYAASHPVVDAGQYVVISVRDTGCGMPPEIIEKIFEPFFTTKEDGHGTGLGLSMVYGFAKQSGGHITITSAVGSGTVINIYLPRTLKAVESGSTVNTQGVMYGTETILMVEDDDEVRETARLMLEDLGYGVLPAADADEALTILDRIHNIDLLFTDVVMPGKTNGQELAKQIQEIRPDLPVLFTSGYVQDAIVHDGRLDEGVQLLSKPYTQSELQRKIRQVLDTASVSDVRQPEAGAQGAVAQCSSQDTDEGASRGLTVLVCEDDFLILTDIAEGLREAGYTVFEATNGPDALKVLNAQDVGALITDVGLPGQSGEELATEARATFPGLPIVFATGGIEVRAAEVLGNCAVLTKPFQETQLRDALDRLVSKAAAE</sequence>
<dbReference type="InterPro" id="IPR000014">
    <property type="entry name" value="PAS"/>
</dbReference>
<dbReference type="SMART" id="SM00388">
    <property type="entry name" value="HisKA"/>
    <property type="match status" value="1"/>
</dbReference>
<name>A0A916QSE0_9RHOB</name>
<dbReference type="InterPro" id="IPR036890">
    <property type="entry name" value="HATPase_C_sf"/>
</dbReference>
<dbReference type="CDD" id="cd00082">
    <property type="entry name" value="HisKA"/>
    <property type="match status" value="1"/>
</dbReference>
<organism evidence="9 10">
    <name type="scientific">Neptunicoccus cionae</name>
    <dbReference type="NCBI Taxonomy" id="2035344"/>
    <lineage>
        <taxon>Bacteria</taxon>
        <taxon>Pseudomonadati</taxon>
        <taxon>Pseudomonadota</taxon>
        <taxon>Alphaproteobacteria</taxon>
        <taxon>Rhodobacterales</taxon>
        <taxon>Paracoccaceae</taxon>
        <taxon>Neptunicoccus</taxon>
    </lineage>
</organism>
<dbReference type="Gene3D" id="3.40.50.2300">
    <property type="match status" value="2"/>
</dbReference>
<dbReference type="Gene3D" id="3.30.450.20">
    <property type="entry name" value="PAS domain"/>
    <property type="match status" value="3"/>
</dbReference>
<dbReference type="InterPro" id="IPR013655">
    <property type="entry name" value="PAS_fold_3"/>
</dbReference>
<gene>
    <name evidence="9" type="ORF">GCM10011498_03820</name>
</gene>
<accession>A0A916QSE0</accession>
<evidence type="ECO:0000259" key="7">
    <source>
        <dbReference type="PROSITE" id="PS50112"/>
    </source>
</evidence>
<comment type="catalytic activity">
    <reaction evidence="1">
        <text>ATP + protein L-histidine = ADP + protein N-phospho-L-histidine.</text>
        <dbReference type="EC" id="2.7.13.3"/>
    </reaction>
</comment>
<evidence type="ECO:0000256" key="4">
    <source>
        <dbReference type="PROSITE-ProRule" id="PRU00169"/>
    </source>
</evidence>
<feature type="domain" description="Histidine kinase" evidence="5">
    <location>
        <begin position="455"/>
        <end position="678"/>
    </location>
</feature>
<dbReference type="PANTHER" id="PTHR43065:SF49">
    <property type="entry name" value="HISTIDINE KINASE"/>
    <property type="match status" value="1"/>
</dbReference>
<dbReference type="Pfam" id="PF00072">
    <property type="entry name" value="Response_reg"/>
    <property type="match status" value="2"/>
</dbReference>
<dbReference type="FunFam" id="3.30.450.20:FF:000099">
    <property type="entry name" value="Sensory box sensor histidine kinase"/>
    <property type="match status" value="1"/>
</dbReference>
<evidence type="ECO:0000259" key="8">
    <source>
        <dbReference type="PROSITE" id="PS50113"/>
    </source>
</evidence>
<dbReference type="PANTHER" id="PTHR43065">
    <property type="entry name" value="SENSOR HISTIDINE KINASE"/>
    <property type="match status" value="1"/>
</dbReference>
<dbReference type="PROSITE" id="PS50112">
    <property type="entry name" value="PAS"/>
    <property type="match status" value="2"/>
</dbReference>
<evidence type="ECO:0000313" key="9">
    <source>
        <dbReference type="EMBL" id="GGA07189.1"/>
    </source>
</evidence>
<dbReference type="InterPro" id="IPR003661">
    <property type="entry name" value="HisK_dim/P_dom"/>
</dbReference>
<dbReference type="InterPro" id="IPR035965">
    <property type="entry name" value="PAS-like_dom_sf"/>
</dbReference>
<dbReference type="InterPro" id="IPR004358">
    <property type="entry name" value="Sig_transdc_His_kin-like_C"/>
</dbReference>
<dbReference type="SUPFAM" id="SSF47384">
    <property type="entry name" value="Homodimeric domain of signal transducing histidine kinase"/>
    <property type="match status" value="1"/>
</dbReference>
<dbReference type="Pfam" id="PF02518">
    <property type="entry name" value="HATPase_c"/>
    <property type="match status" value="1"/>
</dbReference>
<dbReference type="EC" id="2.7.13.3" evidence="2"/>
<dbReference type="Gene3D" id="3.30.565.10">
    <property type="entry name" value="Histidine kinase-like ATPase, C-terminal domain"/>
    <property type="match status" value="1"/>
</dbReference>
<dbReference type="PROSITE" id="PS50113">
    <property type="entry name" value="PAC"/>
    <property type="match status" value="1"/>
</dbReference>
<dbReference type="SMART" id="SM00091">
    <property type="entry name" value="PAS"/>
    <property type="match status" value="3"/>
</dbReference>
<dbReference type="InterPro" id="IPR000700">
    <property type="entry name" value="PAS-assoc_C"/>
</dbReference>
<dbReference type="SUPFAM" id="SSF55785">
    <property type="entry name" value="PYP-like sensor domain (PAS domain)"/>
    <property type="match status" value="3"/>
</dbReference>
<keyword evidence="3 4" id="KW-0597">Phosphoprotein</keyword>
<dbReference type="SMART" id="SM00387">
    <property type="entry name" value="HATPase_c"/>
    <property type="match status" value="1"/>
</dbReference>
<reference evidence="9" key="2">
    <citation type="submission" date="2020-09" db="EMBL/GenBank/DDBJ databases">
        <authorList>
            <person name="Sun Q."/>
            <person name="Zhou Y."/>
        </authorList>
    </citation>
    <scope>NUCLEOTIDE SEQUENCE</scope>
    <source>
        <strain evidence="9">CGMCC 1.15880</strain>
    </source>
</reference>
<feature type="domain" description="PAS" evidence="7">
    <location>
        <begin position="1"/>
        <end position="75"/>
    </location>
</feature>
<dbReference type="Proteomes" id="UP000628017">
    <property type="component" value="Unassembled WGS sequence"/>
</dbReference>
<feature type="domain" description="Response regulatory" evidence="6">
    <location>
        <begin position="850"/>
        <end position="961"/>
    </location>
</feature>
<dbReference type="AlphaFoldDB" id="A0A916QSE0"/>
<dbReference type="InterPro" id="IPR013656">
    <property type="entry name" value="PAS_4"/>
</dbReference>
<evidence type="ECO:0000259" key="6">
    <source>
        <dbReference type="PROSITE" id="PS50110"/>
    </source>
</evidence>
<dbReference type="EMBL" id="BMKA01000001">
    <property type="protein sequence ID" value="GGA07189.1"/>
    <property type="molecule type" value="Genomic_DNA"/>
</dbReference>
<evidence type="ECO:0000259" key="5">
    <source>
        <dbReference type="PROSITE" id="PS50109"/>
    </source>
</evidence>
<dbReference type="Pfam" id="PF08448">
    <property type="entry name" value="PAS_4"/>
    <property type="match status" value="2"/>
</dbReference>
<dbReference type="SUPFAM" id="SSF52172">
    <property type="entry name" value="CheY-like"/>
    <property type="match status" value="2"/>
</dbReference>
<dbReference type="InterPro" id="IPR036097">
    <property type="entry name" value="HisK_dim/P_sf"/>
</dbReference>
<feature type="domain" description="PAC" evidence="8">
    <location>
        <begin position="365"/>
        <end position="417"/>
    </location>
</feature>
<dbReference type="PROSITE" id="PS50110">
    <property type="entry name" value="RESPONSE_REGULATORY"/>
    <property type="match status" value="2"/>
</dbReference>
<proteinExistence type="predicted"/>
<dbReference type="SMART" id="SM00448">
    <property type="entry name" value="REC"/>
    <property type="match status" value="2"/>
</dbReference>
<dbReference type="PRINTS" id="PR00344">
    <property type="entry name" value="BCTRLSENSOR"/>
</dbReference>
<dbReference type="InterPro" id="IPR011006">
    <property type="entry name" value="CheY-like_superfamily"/>
</dbReference>
<protein>
    <recommendedName>
        <fullName evidence="2">histidine kinase</fullName>
        <ecNumber evidence="2">2.7.13.3</ecNumber>
    </recommendedName>
</protein>
<evidence type="ECO:0000256" key="2">
    <source>
        <dbReference type="ARBA" id="ARBA00012438"/>
    </source>
</evidence>
<evidence type="ECO:0000256" key="1">
    <source>
        <dbReference type="ARBA" id="ARBA00000085"/>
    </source>
</evidence>
<feature type="domain" description="PAS" evidence="7">
    <location>
        <begin position="292"/>
        <end position="362"/>
    </location>
</feature>
<dbReference type="InterPro" id="IPR001610">
    <property type="entry name" value="PAC"/>
</dbReference>
<dbReference type="CDD" id="cd18161">
    <property type="entry name" value="REC_hyHK_blue-like"/>
    <property type="match status" value="1"/>
</dbReference>
<dbReference type="SMART" id="SM00086">
    <property type="entry name" value="PAC"/>
    <property type="match status" value="1"/>
</dbReference>
<reference evidence="9" key="1">
    <citation type="journal article" date="2014" name="Int. J. Syst. Evol. Microbiol.">
        <title>Complete genome sequence of Corynebacterium casei LMG S-19264T (=DSM 44701T), isolated from a smear-ripened cheese.</title>
        <authorList>
            <consortium name="US DOE Joint Genome Institute (JGI-PGF)"/>
            <person name="Walter F."/>
            <person name="Albersmeier A."/>
            <person name="Kalinowski J."/>
            <person name="Ruckert C."/>
        </authorList>
    </citation>
    <scope>NUCLEOTIDE SEQUENCE</scope>
    <source>
        <strain evidence="9">CGMCC 1.15880</strain>
    </source>
</reference>
<dbReference type="Pfam" id="PF08447">
    <property type="entry name" value="PAS_3"/>
    <property type="match status" value="1"/>
</dbReference>
<dbReference type="PROSITE" id="PS50109">
    <property type="entry name" value="HIS_KIN"/>
    <property type="match status" value="1"/>
</dbReference>
<feature type="modified residue" description="4-aspartylphosphate" evidence="4">
    <location>
        <position position="748"/>
    </location>
</feature>
<dbReference type="GO" id="GO:0000155">
    <property type="term" value="F:phosphorelay sensor kinase activity"/>
    <property type="evidence" value="ECO:0007669"/>
    <property type="project" value="InterPro"/>
</dbReference>
<feature type="modified residue" description="4-aspartylphosphate" evidence="4">
    <location>
        <position position="899"/>
    </location>
</feature>
<keyword evidence="10" id="KW-1185">Reference proteome</keyword>
<dbReference type="RefSeq" id="WP_188670382.1">
    <property type="nucleotide sequence ID" value="NZ_BMKA01000001.1"/>
</dbReference>
<dbReference type="InterPro" id="IPR001789">
    <property type="entry name" value="Sig_transdc_resp-reg_receiver"/>
</dbReference>
<dbReference type="InterPro" id="IPR003594">
    <property type="entry name" value="HATPase_dom"/>
</dbReference>
<evidence type="ECO:0000313" key="10">
    <source>
        <dbReference type="Proteomes" id="UP000628017"/>
    </source>
</evidence>
<dbReference type="CDD" id="cd00130">
    <property type="entry name" value="PAS"/>
    <property type="match status" value="2"/>
</dbReference>
<comment type="caution">
    <text evidence="9">The sequence shown here is derived from an EMBL/GenBank/DDBJ whole genome shotgun (WGS) entry which is preliminary data.</text>
</comment>
<feature type="domain" description="Response regulatory" evidence="6">
    <location>
        <begin position="698"/>
        <end position="814"/>
    </location>
</feature>
<dbReference type="NCBIfam" id="TIGR00229">
    <property type="entry name" value="sensory_box"/>
    <property type="match status" value="2"/>
</dbReference>
<dbReference type="Gene3D" id="1.10.287.130">
    <property type="match status" value="1"/>
</dbReference>
<dbReference type="SUPFAM" id="SSF55874">
    <property type="entry name" value="ATPase domain of HSP90 chaperone/DNA topoisomerase II/histidine kinase"/>
    <property type="match status" value="1"/>
</dbReference>
<evidence type="ECO:0000256" key="3">
    <source>
        <dbReference type="ARBA" id="ARBA00022553"/>
    </source>
</evidence>